<feature type="compositionally biased region" description="Acidic residues" evidence="2">
    <location>
        <begin position="390"/>
        <end position="400"/>
    </location>
</feature>
<reference evidence="3 4" key="1">
    <citation type="submission" date="2014-06" db="EMBL/GenBank/DDBJ databases">
        <title>Evolutionary Origins and Diversification of the Mycorrhizal Mutualists.</title>
        <authorList>
            <consortium name="DOE Joint Genome Institute"/>
            <consortium name="Mycorrhizal Genomics Consortium"/>
            <person name="Kohler A."/>
            <person name="Kuo A."/>
            <person name="Nagy L.G."/>
            <person name="Floudas D."/>
            <person name="Copeland A."/>
            <person name="Barry K.W."/>
            <person name="Cichocki N."/>
            <person name="Veneault-Fourrey C."/>
            <person name="LaButti K."/>
            <person name="Lindquist E.A."/>
            <person name="Lipzen A."/>
            <person name="Lundell T."/>
            <person name="Morin E."/>
            <person name="Murat C."/>
            <person name="Riley R."/>
            <person name="Ohm R."/>
            <person name="Sun H."/>
            <person name="Tunlid A."/>
            <person name="Henrissat B."/>
            <person name="Grigoriev I.V."/>
            <person name="Hibbett D.S."/>
            <person name="Martin F."/>
        </authorList>
    </citation>
    <scope>NUCLEOTIDE SEQUENCE [LARGE SCALE GENOMIC DNA]</scope>
    <source>
        <strain evidence="3 4">SS14</strain>
    </source>
</reference>
<evidence type="ECO:0000256" key="2">
    <source>
        <dbReference type="SAM" id="MobiDB-lite"/>
    </source>
</evidence>
<name>A0A0C9VRV4_SPHS4</name>
<evidence type="ECO:0000313" key="4">
    <source>
        <dbReference type="Proteomes" id="UP000054279"/>
    </source>
</evidence>
<sequence length="415" mass="47379">MFASPVYREGFSYGPAGFYVEVGGHRHSRSSLGTLHLLLTYREPSPVFNKDGRLSKRQPIARKDNPAHFYCAQLLHYGMKPFKTRSAAKQHLLTAVRANTLHVPSTILALETTLKDEYEQKVEAIEKVYKIEQDAIEEKHQQAKRKREEFLREFIDENIALKKLKPEGSQAANASPKKNSNTKSLSKAQARQAIETLSEQQVREVLINFASELHQDPSALQKHVDRVTMGDRFKLDPSDYSGKFEVVAARYHSSPLSNPSMFLQMSQSPGGSHIWASFKFGDITGVLRSKQMPPEYVNETVEFAWRGRDTGCMVYEDDQLATVIFLGQGRLKGRIKGSSFDNFDFYAKRLPDTNNIDWVESVRDWKDNYRGINPREEDTVKFGWGYVNESDDDFESDTEQSDSTLDFEVPDRGEQ</sequence>
<dbReference type="HOGENOM" id="CLU_048145_0_0_1"/>
<dbReference type="OrthoDB" id="4121058at2759"/>
<protein>
    <submittedName>
        <fullName evidence="3">Uncharacterized protein</fullName>
    </submittedName>
</protein>
<evidence type="ECO:0000313" key="3">
    <source>
        <dbReference type="EMBL" id="KIJ45162.1"/>
    </source>
</evidence>
<accession>A0A0C9VRV4</accession>
<dbReference type="EMBL" id="KN837113">
    <property type="protein sequence ID" value="KIJ45162.1"/>
    <property type="molecule type" value="Genomic_DNA"/>
</dbReference>
<dbReference type="AlphaFoldDB" id="A0A0C9VRV4"/>
<keyword evidence="1" id="KW-0175">Coiled coil</keyword>
<feature type="coiled-coil region" evidence="1">
    <location>
        <begin position="115"/>
        <end position="153"/>
    </location>
</feature>
<gene>
    <name evidence="3" type="ORF">M422DRAFT_251351</name>
</gene>
<dbReference type="Proteomes" id="UP000054279">
    <property type="component" value="Unassembled WGS sequence"/>
</dbReference>
<feature type="region of interest" description="Disordered" evidence="2">
    <location>
        <begin position="166"/>
        <end position="192"/>
    </location>
</feature>
<evidence type="ECO:0000256" key="1">
    <source>
        <dbReference type="SAM" id="Coils"/>
    </source>
</evidence>
<proteinExistence type="predicted"/>
<feature type="compositionally biased region" description="Polar residues" evidence="2">
    <location>
        <begin position="170"/>
        <end position="192"/>
    </location>
</feature>
<organism evidence="3 4">
    <name type="scientific">Sphaerobolus stellatus (strain SS14)</name>
    <dbReference type="NCBI Taxonomy" id="990650"/>
    <lineage>
        <taxon>Eukaryota</taxon>
        <taxon>Fungi</taxon>
        <taxon>Dikarya</taxon>
        <taxon>Basidiomycota</taxon>
        <taxon>Agaricomycotina</taxon>
        <taxon>Agaricomycetes</taxon>
        <taxon>Phallomycetidae</taxon>
        <taxon>Geastrales</taxon>
        <taxon>Sphaerobolaceae</taxon>
        <taxon>Sphaerobolus</taxon>
    </lineage>
</organism>
<feature type="region of interest" description="Disordered" evidence="2">
    <location>
        <begin position="390"/>
        <end position="415"/>
    </location>
</feature>
<keyword evidence="4" id="KW-1185">Reference proteome</keyword>